<gene>
    <name evidence="2" type="ORF">F7Q99_29190</name>
</gene>
<comment type="caution">
    <text evidence="2">The sequence shown here is derived from an EMBL/GenBank/DDBJ whole genome shotgun (WGS) entry which is preliminary data.</text>
</comment>
<dbReference type="RefSeq" id="WP_153466929.1">
    <property type="nucleotide sequence ID" value="NZ_WBOF01000002.1"/>
</dbReference>
<organism evidence="2 3">
    <name type="scientific">Streptomyces kaniharaensis</name>
    <dbReference type="NCBI Taxonomy" id="212423"/>
    <lineage>
        <taxon>Bacteria</taxon>
        <taxon>Bacillati</taxon>
        <taxon>Actinomycetota</taxon>
        <taxon>Actinomycetes</taxon>
        <taxon>Kitasatosporales</taxon>
        <taxon>Streptomycetaceae</taxon>
        <taxon>Streptomyces</taxon>
    </lineage>
</organism>
<reference evidence="2 3" key="1">
    <citation type="submission" date="2019-09" db="EMBL/GenBank/DDBJ databases">
        <title>Genome Sequences of Streptomyces kaniharaensis ATCC 21070.</title>
        <authorList>
            <person name="Zhu W."/>
            <person name="De Crecy-Lagard V."/>
            <person name="Richards N.G."/>
        </authorList>
    </citation>
    <scope>NUCLEOTIDE SEQUENCE [LARGE SCALE GENOMIC DNA]</scope>
    <source>
        <strain evidence="2 3">SF-557</strain>
    </source>
</reference>
<evidence type="ECO:0000313" key="2">
    <source>
        <dbReference type="EMBL" id="MQS16195.1"/>
    </source>
</evidence>
<sequence>MSAVSRRRPTAYPEAGGILAGPVNRLGGEADPAFRLKVWLREQDRVPVGPLRPAAGASVDAWLTGRGLPRRGCDLASCESGTNVELDGECQACAYHVEGAQHRHAMRRQAERALAKARTTSAPAETHGRADQPKEQQLEAYCDRHVRTVLPCGLCVPLLDQPALPEVPRTIDGTELPPATVPAWMTEDNSEGIAFREQRAARRRERALAGSRS</sequence>
<keyword evidence="3" id="KW-1185">Reference proteome</keyword>
<dbReference type="EMBL" id="WBOF01000002">
    <property type="protein sequence ID" value="MQS16195.1"/>
    <property type="molecule type" value="Genomic_DNA"/>
</dbReference>
<proteinExistence type="predicted"/>
<dbReference type="OrthoDB" id="9989318at2"/>
<dbReference type="Proteomes" id="UP000450000">
    <property type="component" value="Unassembled WGS sequence"/>
</dbReference>
<evidence type="ECO:0000313" key="3">
    <source>
        <dbReference type="Proteomes" id="UP000450000"/>
    </source>
</evidence>
<name>A0A6N7KZE5_9ACTN</name>
<evidence type="ECO:0000256" key="1">
    <source>
        <dbReference type="SAM" id="MobiDB-lite"/>
    </source>
</evidence>
<accession>A0A6N7KZE5</accession>
<protein>
    <submittedName>
        <fullName evidence="2">Uncharacterized protein</fullName>
    </submittedName>
</protein>
<dbReference type="AlphaFoldDB" id="A0A6N7KZE5"/>
<feature type="region of interest" description="Disordered" evidence="1">
    <location>
        <begin position="112"/>
        <end position="134"/>
    </location>
</feature>